<feature type="domain" description="Nucleoside diphosphate kinase-like" evidence="7">
    <location>
        <begin position="23"/>
        <end position="204"/>
    </location>
</feature>
<dbReference type="Proteomes" id="UP000034471">
    <property type="component" value="Unassembled WGS sequence"/>
</dbReference>
<dbReference type="AlphaFoldDB" id="A0A0G0H372"/>
<dbReference type="EC" id="2.7.4.6" evidence="3"/>
<proteinExistence type="inferred from homology"/>
<dbReference type="CDD" id="cd04413">
    <property type="entry name" value="NDPk_I"/>
    <property type="match status" value="1"/>
</dbReference>
<dbReference type="PATRIC" id="fig|1618481.3.peg.607"/>
<comment type="caution">
    <text evidence="6">Lacks conserved residue(s) required for the propagation of feature annotation.</text>
</comment>
<evidence type="ECO:0000313" key="9">
    <source>
        <dbReference type="Proteomes" id="UP000034471"/>
    </source>
</evidence>
<dbReference type="InterPro" id="IPR034907">
    <property type="entry name" value="NDK-like_dom"/>
</dbReference>
<protein>
    <recommendedName>
        <fullName evidence="3">nucleoside-diphosphate kinase</fullName>
        <ecNumber evidence="3">2.7.4.6</ecNumber>
    </recommendedName>
</protein>
<keyword evidence="4" id="KW-0808">Transferase</keyword>
<dbReference type="STRING" id="1618481.US54_C0028G0004"/>
<keyword evidence="5 8" id="KW-0418">Kinase</keyword>
<comment type="caution">
    <text evidence="8">The sequence shown here is derived from an EMBL/GenBank/DDBJ whole genome shotgun (WGS) entry which is preliminary data.</text>
</comment>
<sequence>MKYLQNEQRLVYILLIIYFSTMKEQTLVVFKPDAVSRGLVGEITARFERVGLKIVAAKMMMVTRVLADKHYPDTREGFINGMGKKTLENYQNLGIDAGKELGSNDPHEIGLKIREWLVEMITSGPVLTMVLEGPHAIELVRKMVGHTLPLAAAPGTIRGDYSFDSSYLANTGKRPIKNLLHASGTLEEAKYEVDLWFTQNEIMSYERVEEKMMK</sequence>
<name>A0A0G0H372_9BACT</name>
<comment type="similarity">
    <text evidence="2 6">Belongs to the NDK family.</text>
</comment>
<evidence type="ECO:0000256" key="4">
    <source>
        <dbReference type="ARBA" id="ARBA00022679"/>
    </source>
</evidence>
<dbReference type="PROSITE" id="PS51374">
    <property type="entry name" value="NDPK_LIKE"/>
    <property type="match status" value="1"/>
</dbReference>
<dbReference type="Pfam" id="PF00334">
    <property type="entry name" value="NDK"/>
    <property type="match status" value="2"/>
</dbReference>
<reference evidence="8 9" key="1">
    <citation type="journal article" date="2015" name="Nature">
        <title>rRNA introns, odd ribosomes, and small enigmatic genomes across a large radiation of phyla.</title>
        <authorList>
            <person name="Brown C.T."/>
            <person name="Hug L.A."/>
            <person name="Thomas B.C."/>
            <person name="Sharon I."/>
            <person name="Castelle C.J."/>
            <person name="Singh A."/>
            <person name="Wilkins M.J."/>
            <person name="Williams K.H."/>
            <person name="Banfield J.F."/>
        </authorList>
    </citation>
    <scope>NUCLEOTIDE SEQUENCE [LARGE SCALE GENOMIC DNA]</scope>
</reference>
<dbReference type="PANTHER" id="PTHR11349">
    <property type="entry name" value="NUCLEOSIDE DIPHOSPHATE KINASE"/>
    <property type="match status" value="1"/>
</dbReference>
<dbReference type="Gene3D" id="3.30.70.141">
    <property type="entry name" value="Nucleoside diphosphate kinase-like domain"/>
    <property type="match status" value="1"/>
</dbReference>
<comment type="cofactor">
    <cofactor evidence="1">
        <name>Mg(2+)</name>
        <dbReference type="ChEBI" id="CHEBI:18420"/>
    </cofactor>
</comment>
<dbReference type="SUPFAM" id="SSF54919">
    <property type="entry name" value="Nucleoside diphosphate kinase, NDK"/>
    <property type="match status" value="1"/>
</dbReference>
<evidence type="ECO:0000256" key="6">
    <source>
        <dbReference type="PROSITE-ProRule" id="PRU00706"/>
    </source>
</evidence>
<organism evidence="8 9">
    <name type="scientific">Candidatus Roizmanbacteria bacterium GW2011_GWA2_37_7</name>
    <dbReference type="NCBI Taxonomy" id="1618481"/>
    <lineage>
        <taxon>Bacteria</taxon>
        <taxon>Candidatus Roizmaniibacteriota</taxon>
    </lineage>
</organism>
<dbReference type="SMART" id="SM00562">
    <property type="entry name" value="NDK"/>
    <property type="match status" value="1"/>
</dbReference>
<dbReference type="GO" id="GO:0004550">
    <property type="term" value="F:nucleoside diphosphate kinase activity"/>
    <property type="evidence" value="ECO:0007669"/>
    <property type="project" value="UniProtKB-EC"/>
</dbReference>
<accession>A0A0G0H372</accession>
<gene>
    <name evidence="8" type="ORF">US54_C0028G0004</name>
</gene>
<evidence type="ECO:0000256" key="1">
    <source>
        <dbReference type="ARBA" id="ARBA00001946"/>
    </source>
</evidence>
<evidence type="ECO:0000256" key="3">
    <source>
        <dbReference type="ARBA" id="ARBA00012966"/>
    </source>
</evidence>
<dbReference type="InterPro" id="IPR036850">
    <property type="entry name" value="NDK-like_dom_sf"/>
</dbReference>
<evidence type="ECO:0000256" key="2">
    <source>
        <dbReference type="ARBA" id="ARBA00008142"/>
    </source>
</evidence>
<dbReference type="EMBL" id="LBTJ01000028">
    <property type="protein sequence ID" value="KKQ37678.1"/>
    <property type="molecule type" value="Genomic_DNA"/>
</dbReference>
<evidence type="ECO:0000259" key="7">
    <source>
        <dbReference type="SMART" id="SM00562"/>
    </source>
</evidence>
<evidence type="ECO:0000313" key="8">
    <source>
        <dbReference type="EMBL" id="KKQ37678.1"/>
    </source>
</evidence>
<evidence type="ECO:0000256" key="5">
    <source>
        <dbReference type="ARBA" id="ARBA00022777"/>
    </source>
</evidence>